<accession>A0A4D6LYG5</accession>
<name>A0A4D6LYG5_VIGUN</name>
<dbReference type="EMBL" id="CP039349">
    <property type="protein sequence ID" value="QCD93737.1"/>
    <property type="molecule type" value="Genomic_DNA"/>
</dbReference>
<sequence>MSSDSDNVSSSDSGSGSERSMYEGSGQLAGERGIPMEVIVETREDLAKEIAESSLPAKARGTRRSIVSLKRLHIRMPFDDFTMGVLRLLNVAPTQLHLDSLGYLQAFRVLWISKLDTFSQSFKHFKDGFFKVVIKEPRRSLFYNDDGSKKFPFSWIDNLWRYKDMKREELSVADREMVDKLMRFSNKMPIEGLVRVYLSMHPLVDLEGLMAQLGKKNLNMFKALSKEQAKKAKNVGNTNVPNLQETLVEVHVHKGSKRKATVPTKQDVRKDLKRVRATLLGSRCTSRAKKPEACLIELPKTTMRHDIEISLAESLVSSIDNIKPNSMIKAMLEFNNKALMGPWWWRWMRIRLFRIMFKF</sequence>
<dbReference type="AlphaFoldDB" id="A0A4D6LYG5"/>
<gene>
    <name evidence="2" type="ORF">DEO72_LG5g1813</name>
</gene>
<reference evidence="2 3" key="1">
    <citation type="submission" date="2019-04" db="EMBL/GenBank/DDBJ databases">
        <title>An improved genome assembly and genetic linkage map for asparagus bean, Vigna unguiculata ssp. sesquipedialis.</title>
        <authorList>
            <person name="Xia Q."/>
            <person name="Zhang R."/>
            <person name="Dong Y."/>
        </authorList>
    </citation>
    <scope>NUCLEOTIDE SEQUENCE [LARGE SCALE GENOMIC DNA]</scope>
    <source>
        <tissue evidence="2">Leaf</tissue>
    </source>
</reference>
<evidence type="ECO:0000256" key="1">
    <source>
        <dbReference type="SAM" id="MobiDB-lite"/>
    </source>
</evidence>
<organism evidence="2 3">
    <name type="scientific">Vigna unguiculata</name>
    <name type="common">Cowpea</name>
    <dbReference type="NCBI Taxonomy" id="3917"/>
    <lineage>
        <taxon>Eukaryota</taxon>
        <taxon>Viridiplantae</taxon>
        <taxon>Streptophyta</taxon>
        <taxon>Embryophyta</taxon>
        <taxon>Tracheophyta</taxon>
        <taxon>Spermatophyta</taxon>
        <taxon>Magnoliopsida</taxon>
        <taxon>eudicotyledons</taxon>
        <taxon>Gunneridae</taxon>
        <taxon>Pentapetalae</taxon>
        <taxon>rosids</taxon>
        <taxon>fabids</taxon>
        <taxon>Fabales</taxon>
        <taxon>Fabaceae</taxon>
        <taxon>Papilionoideae</taxon>
        <taxon>50 kb inversion clade</taxon>
        <taxon>NPAAA clade</taxon>
        <taxon>indigoferoid/millettioid clade</taxon>
        <taxon>Phaseoleae</taxon>
        <taxon>Vigna</taxon>
    </lineage>
</organism>
<evidence type="ECO:0000313" key="2">
    <source>
        <dbReference type="EMBL" id="QCD93737.1"/>
    </source>
</evidence>
<evidence type="ECO:0000313" key="3">
    <source>
        <dbReference type="Proteomes" id="UP000501690"/>
    </source>
</evidence>
<feature type="region of interest" description="Disordered" evidence="1">
    <location>
        <begin position="1"/>
        <end position="27"/>
    </location>
</feature>
<protein>
    <submittedName>
        <fullName evidence="2">Uncharacterized protein</fullName>
    </submittedName>
</protein>
<proteinExistence type="predicted"/>
<keyword evidence="3" id="KW-1185">Reference proteome</keyword>
<dbReference type="Proteomes" id="UP000501690">
    <property type="component" value="Linkage Group LG5"/>
</dbReference>
<feature type="compositionally biased region" description="Low complexity" evidence="1">
    <location>
        <begin position="1"/>
        <end position="17"/>
    </location>
</feature>